<organism evidence="2 3">
    <name type="scientific">Cyprinus carpio</name>
    <name type="common">Common carp</name>
    <dbReference type="NCBI Taxonomy" id="7962"/>
    <lineage>
        <taxon>Eukaryota</taxon>
        <taxon>Metazoa</taxon>
        <taxon>Chordata</taxon>
        <taxon>Craniata</taxon>
        <taxon>Vertebrata</taxon>
        <taxon>Euteleostomi</taxon>
        <taxon>Actinopterygii</taxon>
        <taxon>Neopterygii</taxon>
        <taxon>Teleostei</taxon>
        <taxon>Ostariophysi</taxon>
        <taxon>Cypriniformes</taxon>
        <taxon>Cyprinidae</taxon>
        <taxon>Cyprininae</taxon>
        <taxon>Cyprinus</taxon>
    </lineage>
</organism>
<dbReference type="Ensembl" id="ENSCCRT00020117820.1">
    <property type="protein sequence ID" value="ENSCCRP00020107859.1"/>
    <property type="gene ID" value="ENSCCRG00020049158.1"/>
</dbReference>
<dbReference type="Pfam" id="PF00078">
    <property type="entry name" value="RVT_1"/>
    <property type="match status" value="1"/>
</dbReference>
<dbReference type="PANTHER" id="PTHR33332">
    <property type="entry name" value="REVERSE TRANSCRIPTASE DOMAIN-CONTAINING PROTEIN"/>
    <property type="match status" value="1"/>
</dbReference>
<evidence type="ECO:0000313" key="3">
    <source>
        <dbReference type="Proteomes" id="UP000694701"/>
    </source>
</evidence>
<feature type="domain" description="Reverse transcriptase" evidence="1">
    <location>
        <begin position="193"/>
        <end position="391"/>
    </location>
</feature>
<accession>A0A8C2KHR2</accession>
<dbReference type="Proteomes" id="UP000694701">
    <property type="component" value="Unplaced"/>
</dbReference>
<reference evidence="2" key="1">
    <citation type="submission" date="2025-08" db="UniProtKB">
        <authorList>
            <consortium name="Ensembl"/>
        </authorList>
    </citation>
    <scope>IDENTIFICATION</scope>
</reference>
<sequence>MDVLDLVAPVTSSKLKPRSEPWIDENIRSLRPFCRRVEFKWKKDRLQISFEILKDSLSKFQKAVRAAKSRYFAAIIDKNYHRPKTLFTIFNTVVNPTVCEYPDASKTMFDDFLRYFINKISDIMLGISPPAFDSSISSAELNQFEPISFIYLQEIVCQLKPSGSSIDAIPPHFFKQVFDALGPYFVTMINRCLDTSIVPDVLKHNATVYPLLKRPNLDPSVLANYRPISNLSFISKILEKVVLQQLQSFLDENKIFEIFQSGFRKHHSTETTLLKVLNDILLTGDSGHLEHCVGIKGSALEWFNSYLSNRSFRVNIGEHSSEVASLSCGVPQGSILAPILFSLYMLPLGSIFRKHGLSSHCYADDTKIYLPLKQSSNGLEALMFSLSDVKA</sequence>
<name>A0A8C2KHR2_CYPCA</name>
<proteinExistence type="predicted"/>
<dbReference type="SUPFAM" id="SSF56672">
    <property type="entry name" value="DNA/RNA polymerases"/>
    <property type="match status" value="1"/>
</dbReference>
<protein>
    <recommendedName>
        <fullName evidence="1">Reverse transcriptase domain-containing protein</fullName>
    </recommendedName>
</protein>
<dbReference type="InterPro" id="IPR043502">
    <property type="entry name" value="DNA/RNA_pol_sf"/>
</dbReference>
<dbReference type="InterPro" id="IPR000477">
    <property type="entry name" value="RT_dom"/>
</dbReference>
<evidence type="ECO:0000313" key="2">
    <source>
        <dbReference type="Ensembl" id="ENSCCRP00020107859.1"/>
    </source>
</evidence>
<evidence type="ECO:0000259" key="1">
    <source>
        <dbReference type="PROSITE" id="PS50878"/>
    </source>
</evidence>
<dbReference type="AlphaFoldDB" id="A0A8C2KHR2"/>
<dbReference type="PROSITE" id="PS50878">
    <property type="entry name" value="RT_POL"/>
    <property type="match status" value="1"/>
</dbReference>